<gene>
    <name evidence="2" type="ORF">EYF80_023989</name>
</gene>
<dbReference type="AlphaFoldDB" id="A0A4Z2HJ83"/>
<organism evidence="2 3">
    <name type="scientific">Liparis tanakae</name>
    <name type="common">Tanaka's snailfish</name>
    <dbReference type="NCBI Taxonomy" id="230148"/>
    <lineage>
        <taxon>Eukaryota</taxon>
        <taxon>Metazoa</taxon>
        <taxon>Chordata</taxon>
        <taxon>Craniata</taxon>
        <taxon>Vertebrata</taxon>
        <taxon>Euteleostomi</taxon>
        <taxon>Actinopterygii</taxon>
        <taxon>Neopterygii</taxon>
        <taxon>Teleostei</taxon>
        <taxon>Neoteleostei</taxon>
        <taxon>Acanthomorphata</taxon>
        <taxon>Eupercaria</taxon>
        <taxon>Perciformes</taxon>
        <taxon>Cottioidei</taxon>
        <taxon>Cottales</taxon>
        <taxon>Liparidae</taxon>
        <taxon>Liparis</taxon>
    </lineage>
</organism>
<reference evidence="2 3" key="1">
    <citation type="submission" date="2019-03" db="EMBL/GenBank/DDBJ databases">
        <title>First draft genome of Liparis tanakae, snailfish: a comprehensive survey of snailfish specific genes.</title>
        <authorList>
            <person name="Kim W."/>
            <person name="Song I."/>
            <person name="Jeong J.-H."/>
            <person name="Kim D."/>
            <person name="Kim S."/>
            <person name="Ryu S."/>
            <person name="Song J.Y."/>
            <person name="Lee S.K."/>
        </authorList>
    </citation>
    <scope>NUCLEOTIDE SEQUENCE [LARGE SCALE GENOMIC DNA]</scope>
    <source>
        <tissue evidence="2">Muscle</tissue>
    </source>
</reference>
<evidence type="ECO:0000313" key="2">
    <source>
        <dbReference type="EMBL" id="TNN65837.1"/>
    </source>
</evidence>
<comment type="caution">
    <text evidence="2">The sequence shown here is derived from an EMBL/GenBank/DDBJ whole genome shotgun (WGS) entry which is preliminary data.</text>
</comment>
<name>A0A4Z2HJ83_9TELE</name>
<accession>A0A4Z2HJ83</accession>
<sequence>MLSRRLKGVGLSPVAETSGHADVVEQNQMLDELAEADSSRQHRQVLVDAAQPAAVDLDELQGRGLEELLEHHPVVTLEEETTTQRMSSGDVGSSIQRGLNSARLVTQLTASATSHLWLASII</sequence>
<protein>
    <submittedName>
        <fullName evidence="2">Uncharacterized protein</fullName>
    </submittedName>
</protein>
<evidence type="ECO:0000256" key="1">
    <source>
        <dbReference type="SAM" id="MobiDB-lite"/>
    </source>
</evidence>
<feature type="region of interest" description="Disordered" evidence="1">
    <location>
        <begin position="1"/>
        <end position="23"/>
    </location>
</feature>
<dbReference type="Proteomes" id="UP000314294">
    <property type="component" value="Unassembled WGS sequence"/>
</dbReference>
<evidence type="ECO:0000313" key="3">
    <source>
        <dbReference type="Proteomes" id="UP000314294"/>
    </source>
</evidence>
<proteinExistence type="predicted"/>
<keyword evidence="3" id="KW-1185">Reference proteome</keyword>
<dbReference type="EMBL" id="SRLO01000229">
    <property type="protein sequence ID" value="TNN65837.1"/>
    <property type="molecule type" value="Genomic_DNA"/>
</dbReference>